<dbReference type="EMBL" id="CP002583">
    <property type="protein sequence ID" value="ADZ92641.1"/>
    <property type="molecule type" value="Genomic_DNA"/>
</dbReference>
<dbReference type="NCBIfam" id="TIGR00229">
    <property type="entry name" value="sensory_box"/>
    <property type="match status" value="1"/>
</dbReference>
<evidence type="ECO:0000259" key="6">
    <source>
        <dbReference type="PROSITE" id="PS50887"/>
    </source>
</evidence>
<proteinExistence type="predicted"/>
<dbReference type="SMART" id="SM00267">
    <property type="entry name" value="GGDEF"/>
    <property type="match status" value="1"/>
</dbReference>
<sequence>MDNSFVVYFSSHLAFCKADIEASLSNHSMLIEWRCIDSIEECPVSNTVLISEGELSGTDVRLLAARRSFVVVENWSLEVSVKWIERGAMNCFSHSTPSLIASYLFSEFTHYTRTESEKVDMSMFQVVIDTIPVPIFYKDHLHIYRGCNDAFCDFLGYSKQKIIGSSVYDIAPKDLAGIYYAADCELLRRGGTQRYEAEVRYANGSLHEIEFNKAVFMRPDGQPGGQVGVMSDITERNQLMRKLEKASATDQLTGAANRRSFDQVIHEEWKVAKASGSPLSLMSLDLDHFKRINDQYGHSAGDTALKLIVDWLQAGLGENDSLYRIGGEEFYVLMKETDLKSALEKAESLRSGLEKHTFMIQDNEIKLTLSIGVIQLGMEIILDQILELIDRALYEAKNNGRNQVRAVSGKRMS</sequence>
<gene>
    <name evidence="7" type="ordered locus">Marme_3425</name>
</gene>
<comment type="cofactor">
    <cofactor evidence="1">
        <name>Mg(2+)</name>
        <dbReference type="ChEBI" id="CHEBI:18420"/>
    </cofactor>
</comment>
<feature type="domain" description="PAC" evidence="5">
    <location>
        <begin position="193"/>
        <end position="245"/>
    </location>
</feature>
<evidence type="ECO:0000256" key="3">
    <source>
        <dbReference type="ARBA" id="ARBA00034247"/>
    </source>
</evidence>
<dbReference type="STRING" id="717774.Marme_3425"/>
<accession>F2K4Z8</accession>
<dbReference type="GO" id="GO:1902201">
    <property type="term" value="P:negative regulation of bacterial-type flagellum-dependent cell motility"/>
    <property type="evidence" value="ECO:0007669"/>
    <property type="project" value="TreeGrafter"/>
</dbReference>
<dbReference type="InterPro" id="IPR035965">
    <property type="entry name" value="PAS-like_dom_sf"/>
</dbReference>
<dbReference type="FunFam" id="3.30.70.270:FF:000001">
    <property type="entry name" value="Diguanylate cyclase domain protein"/>
    <property type="match status" value="1"/>
</dbReference>
<dbReference type="OrthoDB" id="8416215at2"/>
<feature type="domain" description="GGDEF" evidence="6">
    <location>
        <begin position="277"/>
        <end position="409"/>
    </location>
</feature>
<dbReference type="InterPro" id="IPR043128">
    <property type="entry name" value="Rev_trsase/Diguanyl_cyclase"/>
</dbReference>
<dbReference type="NCBIfam" id="TIGR00254">
    <property type="entry name" value="GGDEF"/>
    <property type="match status" value="1"/>
</dbReference>
<dbReference type="PANTHER" id="PTHR45138:SF9">
    <property type="entry name" value="DIGUANYLATE CYCLASE DGCM-RELATED"/>
    <property type="match status" value="1"/>
</dbReference>
<dbReference type="Gene3D" id="3.30.70.270">
    <property type="match status" value="1"/>
</dbReference>
<dbReference type="Pfam" id="PF00990">
    <property type="entry name" value="GGDEF"/>
    <property type="match status" value="1"/>
</dbReference>
<dbReference type="InterPro" id="IPR013656">
    <property type="entry name" value="PAS_4"/>
</dbReference>
<dbReference type="PROSITE" id="PS50112">
    <property type="entry name" value="PAS"/>
    <property type="match status" value="1"/>
</dbReference>
<dbReference type="PATRIC" id="fig|717774.3.peg.3527"/>
<protein>
    <recommendedName>
        <fullName evidence="2">diguanylate cyclase</fullName>
        <ecNumber evidence="2">2.7.7.65</ecNumber>
    </recommendedName>
</protein>
<keyword evidence="8" id="KW-1185">Reference proteome</keyword>
<dbReference type="InterPro" id="IPR000700">
    <property type="entry name" value="PAS-assoc_C"/>
</dbReference>
<dbReference type="eggNOG" id="COG3706">
    <property type="taxonomic scope" value="Bacteria"/>
</dbReference>
<dbReference type="AlphaFoldDB" id="F2K4Z8"/>
<dbReference type="Pfam" id="PF08448">
    <property type="entry name" value="PAS_4"/>
    <property type="match status" value="1"/>
</dbReference>
<dbReference type="InterPro" id="IPR029787">
    <property type="entry name" value="Nucleotide_cyclase"/>
</dbReference>
<evidence type="ECO:0000313" key="7">
    <source>
        <dbReference type="EMBL" id="ADZ92641.1"/>
    </source>
</evidence>
<feature type="domain" description="PAS" evidence="4">
    <location>
        <begin position="120"/>
        <end position="170"/>
    </location>
</feature>
<evidence type="ECO:0000256" key="1">
    <source>
        <dbReference type="ARBA" id="ARBA00001946"/>
    </source>
</evidence>
<reference evidence="7 8" key="1">
    <citation type="journal article" date="2012" name="Stand. Genomic Sci.">
        <title>Complete genome sequence of the melanogenic marine bacterium Marinomonas mediterranea type strain (MMB-1(T)).</title>
        <authorList>
            <person name="Lucas-Elio P."/>
            <person name="Goodwin L."/>
            <person name="Woyke T."/>
            <person name="Pitluck S."/>
            <person name="Nolan M."/>
            <person name="Kyrpides N.C."/>
            <person name="Detter J.C."/>
            <person name="Copeland A."/>
            <person name="Teshima H."/>
            <person name="Bruce D."/>
            <person name="Detter C."/>
            <person name="Tapia R."/>
            <person name="Han S."/>
            <person name="Land M.L."/>
            <person name="Ivanova N."/>
            <person name="Mikhailova N."/>
            <person name="Johnston A.W."/>
            <person name="Sanchez-Amat A."/>
        </authorList>
    </citation>
    <scope>NUCLEOTIDE SEQUENCE [LARGE SCALE GENOMIC DNA]</scope>
    <source>
        <strain evidence="8">ATCC 700492 / JCM 21426 / NBRC 103028 / MMB-1</strain>
    </source>
</reference>
<dbReference type="GO" id="GO:0005886">
    <property type="term" value="C:plasma membrane"/>
    <property type="evidence" value="ECO:0007669"/>
    <property type="project" value="TreeGrafter"/>
</dbReference>
<dbReference type="PANTHER" id="PTHR45138">
    <property type="entry name" value="REGULATORY COMPONENTS OF SENSORY TRANSDUCTION SYSTEM"/>
    <property type="match status" value="1"/>
</dbReference>
<dbReference type="HOGENOM" id="CLU_000445_11_4_6"/>
<dbReference type="InterPro" id="IPR050469">
    <property type="entry name" value="Diguanylate_Cyclase"/>
</dbReference>
<organism evidence="7 8">
    <name type="scientific">Marinomonas mediterranea (strain ATCC 700492 / JCM 21426 / NBRC 103028 / MMB-1)</name>
    <dbReference type="NCBI Taxonomy" id="717774"/>
    <lineage>
        <taxon>Bacteria</taxon>
        <taxon>Pseudomonadati</taxon>
        <taxon>Pseudomonadota</taxon>
        <taxon>Gammaproteobacteria</taxon>
        <taxon>Oceanospirillales</taxon>
        <taxon>Oceanospirillaceae</taxon>
        <taxon>Marinomonas</taxon>
    </lineage>
</organism>
<dbReference type="InterPro" id="IPR000014">
    <property type="entry name" value="PAS"/>
</dbReference>
<name>F2K4Z8_MARM1</name>
<dbReference type="Gene3D" id="3.30.450.20">
    <property type="entry name" value="PAS domain"/>
    <property type="match status" value="1"/>
</dbReference>
<dbReference type="GO" id="GO:0052621">
    <property type="term" value="F:diguanylate cyclase activity"/>
    <property type="evidence" value="ECO:0007669"/>
    <property type="project" value="UniProtKB-EC"/>
</dbReference>
<dbReference type="EC" id="2.7.7.65" evidence="2"/>
<dbReference type="KEGG" id="mme:Marme_3425"/>
<evidence type="ECO:0000259" key="5">
    <source>
        <dbReference type="PROSITE" id="PS50113"/>
    </source>
</evidence>
<dbReference type="CDD" id="cd01949">
    <property type="entry name" value="GGDEF"/>
    <property type="match status" value="1"/>
</dbReference>
<dbReference type="InterPro" id="IPR000160">
    <property type="entry name" value="GGDEF_dom"/>
</dbReference>
<dbReference type="SUPFAM" id="SSF55073">
    <property type="entry name" value="Nucleotide cyclase"/>
    <property type="match status" value="1"/>
</dbReference>
<dbReference type="PROSITE" id="PS50113">
    <property type="entry name" value="PAC"/>
    <property type="match status" value="1"/>
</dbReference>
<dbReference type="Proteomes" id="UP000001062">
    <property type="component" value="Chromosome"/>
</dbReference>
<evidence type="ECO:0000256" key="2">
    <source>
        <dbReference type="ARBA" id="ARBA00012528"/>
    </source>
</evidence>
<dbReference type="CDD" id="cd00130">
    <property type="entry name" value="PAS"/>
    <property type="match status" value="1"/>
</dbReference>
<comment type="catalytic activity">
    <reaction evidence="3">
        <text>2 GTP = 3',3'-c-di-GMP + 2 diphosphate</text>
        <dbReference type="Rhea" id="RHEA:24898"/>
        <dbReference type="ChEBI" id="CHEBI:33019"/>
        <dbReference type="ChEBI" id="CHEBI:37565"/>
        <dbReference type="ChEBI" id="CHEBI:58805"/>
        <dbReference type="EC" id="2.7.7.65"/>
    </reaction>
</comment>
<dbReference type="PROSITE" id="PS50887">
    <property type="entry name" value="GGDEF"/>
    <property type="match status" value="1"/>
</dbReference>
<dbReference type="GO" id="GO:0043709">
    <property type="term" value="P:cell adhesion involved in single-species biofilm formation"/>
    <property type="evidence" value="ECO:0007669"/>
    <property type="project" value="TreeGrafter"/>
</dbReference>
<dbReference type="SUPFAM" id="SSF55785">
    <property type="entry name" value="PYP-like sensor domain (PAS domain)"/>
    <property type="match status" value="1"/>
</dbReference>
<dbReference type="SMART" id="SM00091">
    <property type="entry name" value="PAS"/>
    <property type="match status" value="1"/>
</dbReference>
<dbReference type="RefSeq" id="WP_013662543.1">
    <property type="nucleotide sequence ID" value="NC_015276.1"/>
</dbReference>
<evidence type="ECO:0000259" key="4">
    <source>
        <dbReference type="PROSITE" id="PS50112"/>
    </source>
</evidence>
<evidence type="ECO:0000313" key="8">
    <source>
        <dbReference type="Proteomes" id="UP000001062"/>
    </source>
</evidence>